<organism evidence="1">
    <name type="scientific">Brassica oleracea</name>
    <name type="common">Wild cabbage</name>
    <dbReference type="NCBI Taxonomy" id="3712"/>
    <lineage>
        <taxon>Eukaryota</taxon>
        <taxon>Viridiplantae</taxon>
        <taxon>Streptophyta</taxon>
        <taxon>Embryophyta</taxon>
        <taxon>Tracheophyta</taxon>
        <taxon>Spermatophyta</taxon>
        <taxon>Magnoliopsida</taxon>
        <taxon>eudicotyledons</taxon>
        <taxon>Gunneridae</taxon>
        <taxon>Pentapetalae</taxon>
        <taxon>rosids</taxon>
        <taxon>malvids</taxon>
        <taxon>Brassicales</taxon>
        <taxon>Brassicaceae</taxon>
        <taxon>Brassiceae</taxon>
        <taxon>Brassica</taxon>
    </lineage>
</organism>
<protein>
    <submittedName>
        <fullName evidence="1">Uncharacterized protein</fullName>
    </submittedName>
</protein>
<evidence type="ECO:0000313" key="1">
    <source>
        <dbReference type="EMBL" id="VDD48749.1"/>
    </source>
</evidence>
<gene>
    <name evidence="1" type="ORF">BOLC1T01138H</name>
</gene>
<dbReference type="AlphaFoldDB" id="A0A3P6G3B3"/>
<dbReference type="EMBL" id="LR031878">
    <property type="protein sequence ID" value="VDD48749.1"/>
    <property type="molecule type" value="Genomic_DNA"/>
</dbReference>
<reference evidence="1" key="1">
    <citation type="submission" date="2018-11" db="EMBL/GenBank/DDBJ databases">
        <authorList>
            <consortium name="Genoscope - CEA"/>
            <person name="William W."/>
        </authorList>
    </citation>
    <scope>NUCLEOTIDE SEQUENCE</scope>
</reference>
<sequence>MLLVTTSCSICSRGASLPFRSTKRRLVLSLSCFLMMSLSRRMKLPKLLKRSSRRKCLLTVLRLCKLLSLTLSLMNMSNEP</sequence>
<name>A0A3P6G3B3_BRAOL</name>
<proteinExistence type="predicted"/>
<accession>A0A3P6G3B3</accession>